<dbReference type="RefSeq" id="WP_117297096.1">
    <property type="nucleotide sequence ID" value="NZ_QVQT02000001.1"/>
</dbReference>
<evidence type="ECO:0000256" key="1">
    <source>
        <dbReference type="SAM" id="MobiDB-lite"/>
    </source>
</evidence>
<sequence>MKGRSVVLSGSLLALAVLVMTGCETGRTIKLHSPHLLISDVTTVPAPRQPNAQDSVRIPLVPGSPTASLESGIQPIQDRNARHSLGTEGGKSAVPHTNWSNGFIRQ</sequence>
<evidence type="ECO:0000313" key="2">
    <source>
        <dbReference type="EMBL" id="RFU18057.1"/>
    </source>
</evidence>
<dbReference type="EMBL" id="QVQT01000001">
    <property type="protein sequence ID" value="RFU18057.1"/>
    <property type="molecule type" value="Genomic_DNA"/>
</dbReference>
<evidence type="ECO:0008006" key="4">
    <source>
        <dbReference type="Google" id="ProtNLM"/>
    </source>
</evidence>
<evidence type="ECO:0000313" key="3">
    <source>
        <dbReference type="Proteomes" id="UP000264702"/>
    </source>
</evidence>
<reference evidence="2 3" key="1">
    <citation type="submission" date="2018-08" db="EMBL/GenBank/DDBJ databases">
        <title>Acidipila sp. 4G-K13, an acidobacterium isolated from forest soil.</title>
        <authorList>
            <person name="Gao Z.-H."/>
            <person name="Qiu L.-H."/>
        </authorList>
    </citation>
    <scope>NUCLEOTIDE SEQUENCE [LARGE SCALE GENOMIC DNA]</scope>
    <source>
        <strain evidence="2 3">4G-K13</strain>
    </source>
</reference>
<feature type="region of interest" description="Disordered" evidence="1">
    <location>
        <begin position="47"/>
        <end position="106"/>
    </location>
</feature>
<dbReference type="Proteomes" id="UP000264702">
    <property type="component" value="Unassembled WGS sequence"/>
</dbReference>
<accession>A0A372ISY6</accession>
<proteinExistence type="predicted"/>
<dbReference type="PROSITE" id="PS51257">
    <property type="entry name" value="PROKAR_LIPOPROTEIN"/>
    <property type="match status" value="1"/>
</dbReference>
<dbReference type="OrthoDB" id="122810at2"/>
<name>A0A372ISY6_9BACT</name>
<organism evidence="2 3">
    <name type="scientific">Paracidobacterium acidisoli</name>
    <dbReference type="NCBI Taxonomy" id="2303751"/>
    <lineage>
        <taxon>Bacteria</taxon>
        <taxon>Pseudomonadati</taxon>
        <taxon>Acidobacteriota</taxon>
        <taxon>Terriglobia</taxon>
        <taxon>Terriglobales</taxon>
        <taxon>Acidobacteriaceae</taxon>
        <taxon>Paracidobacterium</taxon>
    </lineage>
</organism>
<feature type="compositionally biased region" description="Polar residues" evidence="1">
    <location>
        <begin position="95"/>
        <end position="106"/>
    </location>
</feature>
<dbReference type="AlphaFoldDB" id="A0A372ISY6"/>
<comment type="caution">
    <text evidence="2">The sequence shown here is derived from an EMBL/GenBank/DDBJ whole genome shotgun (WGS) entry which is preliminary data.</text>
</comment>
<protein>
    <recommendedName>
        <fullName evidence="4">Lipoprotein</fullName>
    </recommendedName>
</protein>
<keyword evidence="3" id="KW-1185">Reference proteome</keyword>
<gene>
    <name evidence="2" type="ORF">D0Y96_00255</name>
</gene>